<dbReference type="EMBL" id="CM001218">
    <property type="protein sequence ID" value="KEH38998.1"/>
    <property type="molecule type" value="Genomic_DNA"/>
</dbReference>
<reference evidence="2 4" key="1">
    <citation type="journal article" date="2011" name="Nature">
        <title>The Medicago genome provides insight into the evolution of rhizobial symbioses.</title>
        <authorList>
            <person name="Young N.D."/>
            <person name="Debelle F."/>
            <person name="Oldroyd G.E."/>
            <person name="Geurts R."/>
            <person name="Cannon S.B."/>
            <person name="Udvardi M.K."/>
            <person name="Benedito V.A."/>
            <person name="Mayer K.F."/>
            <person name="Gouzy J."/>
            <person name="Schoof H."/>
            <person name="Van de Peer Y."/>
            <person name="Proost S."/>
            <person name="Cook D.R."/>
            <person name="Meyers B.C."/>
            <person name="Spannagl M."/>
            <person name="Cheung F."/>
            <person name="De Mita S."/>
            <person name="Krishnakumar V."/>
            <person name="Gundlach H."/>
            <person name="Zhou S."/>
            <person name="Mudge J."/>
            <person name="Bharti A.K."/>
            <person name="Murray J.D."/>
            <person name="Naoumkina M.A."/>
            <person name="Rosen B."/>
            <person name="Silverstein K.A."/>
            <person name="Tang H."/>
            <person name="Rombauts S."/>
            <person name="Zhao P.X."/>
            <person name="Zhou P."/>
            <person name="Barbe V."/>
            <person name="Bardou P."/>
            <person name="Bechner M."/>
            <person name="Bellec A."/>
            <person name="Berger A."/>
            <person name="Berges H."/>
            <person name="Bidwell S."/>
            <person name="Bisseling T."/>
            <person name="Choisne N."/>
            <person name="Couloux A."/>
            <person name="Denny R."/>
            <person name="Deshpande S."/>
            <person name="Dai X."/>
            <person name="Doyle J.J."/>
            <person name="Dudez A.M."/>
            <person name="Farmer A.D."/>
            <person name="Fouteau S."/>
            <person name="Franken C."/>
            <person name="Gibelin C."/>
            <person name="Gish J."/>
            <person name="Goldstein S."/>
            <person name="Gonzalez A.J."/>
            <person name="Green P.J."/>
            <person name="Hallab A."/>
            <person name="Hartog M."/>
            <person name="Hua A."/>
            <person name="Humphray S.J."/>
            <person name="Jeong D.H."/>
            <person name="Jing Y."/>
            <person name="Jocker A."/>
            <person name="Kenton S.M."/>
            <person name="Kim D.J."/>
            <person name="Klee K."/>
            <person name="Lai H."/>
            <person name="Lang C."/>
            <person name="Lin S."/>
            <person name="Macmil S.L."/>
            <person name="Magdelenat G."/>
            <person name="Matthews L."/>
            <person name="McCorrison J."/>
            <person name="Monaghan E.L."/>
            <person name="Mun J.H."/>
            <person name="Najar F.Z."/>
            <person name="Nicholson C."/>
            <person name="Noirot C."/>
            <person name="O'Bleness M."/>
            <person name="Paule C.R."/>
            <person name="Poulain J."/>
            <person name="Prion F."/>
            <person name="Qin B."/>
            <person name="Qu C."/>
            <person name="Retzel E.F."/>
            <person name="Riddle C."/>
            <person name="Sallet E."/>
            <person name="Samain S."/>
            <person name="Samson N."/>
            <person name="Sanders I."/>
            <person name="Saurat O."/>
            <person name="Scarpelli C."/>
            <person name="Schiex T."/>
            <person name="Segurens B."/>
            <person name="Severin A.J."/>
            <person name="Sherrier D.J."/>
            <person name="Shi R."/>
            <person name="Sims S."/>
            <person name="Singer S.R."/>
            <person name="Sinharoy S."/>
            <person name="Sterck L."/>
            <person name="Viollet A."/>
            <person name="Wang B.B."/>
            <person name="Wang K."/>
            <person name="Wang M."/>
            <person name="Wang X."/>
            <person name="Warfsmann J."/>
            <person name="Weissenbach J."/>
            <person name="White D.D."/>
            <person name="White J.D."/>
            <person name="Wiley G.B."/>
            <person name="Wincker P."/>
            <person name="Xing Y."/>
            <person name="Yang L."/>
            <person name="Yao Z."/>
            <person name="Ying F."/>
            <person name="Zhai J."/>
            <person name="Zhou L."/>
            <person name="Zuber A."/>
            <person name="Denarie J."/>
            <person name="Dixon R.A."/>
            <person name="May G.D."/>
            <person name="Schwartz D.C."/>
            <person name="Rogers J."/>
            <person name="Quetier F."/>
            <person name="Town C.D."/>
            <person name="Roe B.A."/>
        </authorList>
    </citation>
    <scope>NUCLEOTIDE SEQUENCE [LARGE SCALE GENOMIC DNA]</scope>
    <source>
        <strain evidence="2">A17</strain>
        <strain evidence="3 4">cv. Jemalong A17</strain>
    </source>
</reference>
<dbReference type="Proteomes" id="UP000002051">
    <property type="component" value="Chromosome 2"/>
</dbReference>
<gene>
    <name evidence="2" type="ordered locus">MTR_2g087545</name>
</gene>
<evidence type="ECO:0000313" key="3">
    <source>
        <dbReference type="EnsemblPlants" id="KEH38998"/>
    </source>
</evidence>
<proteinExistence type="predicted"/>
<dbReference type="HOGENOM" id="CLU_175063_2_0_1"/>
<name>A0A072VC42_MEDTR</name>
<accession>A0A072VC42</accession>
<protein>
    <submittedName>
        <fullName evidence="2 3">Uncharacterized protein</fullName>
    </submittedName>
</protein>
<evidence type="ECO:0000313" key="4">
    <source>
        <dbReference type="Proteomes" id="UP000002051"/>
    </source>
</evidence>
<dbReference type="EnsemblPlants" id="KEH38998">
    <property type="protein sequence ID" value="KEH38998"/>
    <property type="gene ID" value="MTR_2g087545"/>
</dbReference>
<feature type="compositionally biased region" description="Polar residues" evidence="1">
    <location>
        <begin position="58"/>
        <end position="69"/>
    </location>
</feature>
<sequence length="69" mass="7956">MASSPQRIEHKYTLKASSPQLKEQKLTGHQALNINEYAWTQQLMQRQPTTSTTSTTTYNFNDIDNNLQL</sequence>
<organism evidence="2 4">
    <name type="scientific">Medicago truncatula</name>
    <name type="common">Barrel medic</name>
    <name type="synonym">Medicago tribuloides</name>
    <dbReference type="NCBI Taxonomy" id="3880"/>
    <lineage>
        <taxon>Eukaryota</taxon>
        <taxon>Viridiplantae</taxon>
        <taxon>Streptophyta</taxon>
        <taxon>Embryophyta</taxon>
        <taxon>Tracheophyta</taxon>
        <taxon>Spermatophyta</taxon>
        <taxon>Magnoliopsida</taxon>
        <taxon>eudicotyledons</taxon>
        <taxon>Gunneridae</taxon>
        <taxon>Pentapetalae</taxon>
        <taxon>rosids</taxon>
        <taxon>fabids</taxon>
        <taxon>Fabales</taxon>
        <taxon>Fabaceae</taxon>
        <taxon>Papilionoideae</taxon>
        <taxon>50 kb inversion clade</taxon>
        <taxon>NPAAA clade</taxon>
        <taxon>Hologalegina</taxon>
        <taxon>IRL clade</taxon>
        <taxon>Trifolieae</taxon>
        <taxon>Medicago</taxon>
    </lineage>
</organism>
<reference evidence="2 4" key="2">
    <citation type="journal article" date="2014" name="BMC Genomics">
        <title>An improved genome release (version Mt4.0) for the model legume Medicago truncatula.</title>
        <authorList>
            <person name="Tang H."/>
            <person name="Krishnakumar V."/>
            <person name="Bidwell S."/>
            <person name="Rosen B."/>
            <person name="Chan A."/>
            <person name="Zhou S."/>
            <person name="Gentzbittel L."/>
            <person name="Childs K.L."/>
            <person name="Yandell M."/>
            <person name="Gundlach H."/>
            <person name="Mayer K.F."/>
            <person name="Schwartz D.C."/>
            <person name="Town C.D."/>
        </authorList>
    </citation>
    <scope>GENOME REANNOTATION</scope>
    <source>
        <strain evidence="2">A17</strain>
        <strain evidence="3 4">cv. Jemalong A17</strain>
    </source>
</reference>
<evidence type="ECO:0000256" key="1">
    <source>
        <dbReference type="SAM" id="MobiDB-lite"/>
    </source>
</evidence>
<reference evidence="3" key="3">
    <citation type="submission" date="2015-04" db="UniProtKB">
        <authorList>
            <consortium name="EnsemblPlants"/>
        </authorList>
    </citation>
    <scope>IDENTIFICATION</scope>
    <source>
        <strain evidence="3">cv. Jemalong A17</strain>
    </source>
</reference>
<keyword evidence="4" id="KW-1185">Reference proteome</keyword>
<evidence type="ECO:0000313" key="2">
    <source>
        <dbReference type="EMBL" id="KEH38998.1"/>
    </source>
</evidence>
<dbReference type="AlphaFoldDB" id="A0A072VC42"/>
<feature type="region of interest" description="Disordered" evidence="1">
    <location>
        <begin position="45"/>
        <end position="69"/>
    </location>
</feature>